<sequence length="625" mass="65571">MGSFRPEGEEVGCDVTRVFLGDVEARHAGARVELLGILDPGDEVLVGIRGRAGDVGPVGEPEEELRAPPLGARDAGDGVAGAAAVALDGHLAQLGVTVGDLGLTLGAGAPRGEGEQHEEHGRCPPGDEPYAGHLGGLLGSHLRVENARVKTSLTPERLPRAVLSRLAEANRVFAAAFPGEPERRQPVHTLYGGAHLFEAQSAVRAGEIALEAMRLHAPDPVTFARALGLAGSETLADAADAAGAAGALAAAPRGSAGWLAATVHARVLGKLTREPVEDYRIDFEDGYGMRPDAEEDAHAVHAAEQVAAAENEGIRSPFVGLRIKPLTEEMRIRSVRTLDLFVTTLVTRLGGKLPRGLVITLPKVTVPEQPEALAAVLAALEGALGLADGSLRFEMMVETTASVIGPDGKVALPGLVAAAGGRCTGAHLGTYDYTTSNSIAPAHQHLGHPSCEFARQVMKVSLAGTEVLISDGSTIVMPLGPHRAPEGGALSEAQRAENRAAVHRGWRLSYGHVHHALVDGIYQGWDLHPAQLPARYGAVYAFFLEGIEAAGGRLRAFLQRATEATLLGDVFDDVATGQALLNYFLRAVACGAITEEEAEALSGLRAEELQMRQFARILQGRRSKA</sequence>
<keyword evidence="5" id="KW-1185">Reference proteome</keyword>
<dbReference type="GO" id="GO:0003824">
    <property type="term" value="F:catalytic activity"/>
    <property type="evidence" value="ECO:0007669"/>
    <property type="project" value="InterPro"/>
</dbReference>
<dbReference type="eggNOG" id="COG2301">
    <property type="taxonomic scope" value="Bacteria"/>
</dbReference>
<dbReference type="PANTHER" id="PTHR32308">
    <property type="entry name" value="LYASE BETA SUBUNIT, PUTATIVE (AFU_ORTHOLOGUE AFUA_4G13030)-RELATED"/>
    <property type="match status" value="1"/>
</dbReference>
<reference evidence="4 5" key="1">
    <citation type="submission" date="2013-05" db="EMBL/GenBank/DDBJ databases">
        <title>Genome assembly of Chondromyces apiculatus DSM 436.</title>
        <authorList>
            <person name="Sharma G."/>
            <person name="Khatri I."/>
            <person name="Kaur C."/>
            <person name="Mayilraj S."/>
            <person name="Subramanian S."/>
        </authorList>
    </citation>
    <scope>NUCLEOTIDE SEQUENCE [LARGE SCALE GENOMIC DNA]</scope>
    <source>
        <strain evidence="4 5">DSM 436</strain>
    </source>
</reference>
<keyword evidence="2" id="KW-0479">Metal-binding</keyword>
<dbReference type="Pfam" id="PF22484">
    <property type="entry name" value="DUF6986"/>
    <property type="match status" value="1"/>
</dbReference>
<dbReference type="InterPro" id="IPR040442">
    <property type="entry name" value="Pyrv_kinase-like_dom_sf"/>
</dbReference>
<organism evidence="4 5">
    <name type="scientific">Chondromyces apiculatus DSM 436</name>
    <dbReference type="NCBI Taxonomy" id="1192034"/>
    <lineage>
        <taxon>Bacteria</taxon>
        <taxon>Pseudomonadati</taxon>
        <taxon>Myxococcota</taxon>
        <taxon>Polyangia</taxon>
        <taxon>Polyangiales</taxon>
        <taxon>Polyangiaceae</taxon>
        <taxon>Chondromyces</taxon>
    </lineage>
</organism>
<keyword evidence="3" id="KW-0460">Magnesium</keyword>
<dbReference type="GO" id="GO:0000287">
    <property type="term" value="F:magnesium ion binding"/>
    <property type="evidence" value="ECO:0007669"/>
    <property type="project" value="TreeGrafter"/>
</dbReference>
<evidence type="ECO:0000256" key="1">
    <source>
        <dbReference type="ARBA" id="ARBA00001946"/>
    </source>
</evidence>
<accession>A0A017TA15</accession>
<evidence type="ECO:0000313" key="4">
    <source>
        <dbReference type="EMBL" id="EYF05665.1"/>
    </source>
</evidence>
<dbReference type="InterPro" id="IPR015813">
    <property type="entry name" value="Pyrv/PenolPyrv_kinase-like_dom"/>
</dbReference>
<evidence type="ECO:0008006" key="6">
    <source>
        <dbReference type="Google" id="ProtNLM"/>
    </source>
</evidence>
<comment type="caution">
    <text evidence="4">The sequence shown here is derived from an EMBL/GenBank/DDBJ whole genome shotgun (WGS) entry which is preliminary data.</text>
</comment>
<comment type="cofactor">
    <cofactor evidence="1">
        <name>Mg(2+)</name>
        <dbReference type="ChEBI" id="CHEBI:18420"/>
    </cofactor>
</comment>
<protein>
    <recommendedName>
        <fullName evidence="6">Phosphoenolpyruvate kinase</fullName>
    </recommendedName>
</protein>
<evidence type="ECO:0000256" key="3">
    <source>
        <dbReference type="ARBA" id="ARBA00022842"/>
    </source>
</evidence>
<dbReference type="SUPFAM" id="SSF51621">
    <property type="entry name" value="Phosphoenolpyruvate/pyruvate domain"/>
    <property type="match status" value="1"/>
</dbReference>
<evidence type="ECO:0000256" key="2">
    <source>
        <dbReference type="ARBA" id="ARBA00022723"/>
    </source>
</evidence>
<dbReference type="InterPro" id="IPR054255">
    <property type="entry name" value="DUF6986"/>
</dbReference>
<gene>
    <name evidence="4" type="ORF">CAP_2955</name>
</gene>
<name>A0A017TA15_9BACT</name>
<dbReference type="Gene3D" id="3.20.20.60">
    <property type="entry name" value="Phosphoenolpyruvate-binding domains"/>
    <property type="match status" value="1"/>
</dbReference>
<dbReference type="AlphaFoldDB" id="A0A017TA15"/>
<dbReference type="Proteomes" id="UP000019678">
    <property type="component" value="Unassembled WGS sequence"/>
</dbReference>
<evidence type="ECO:0000313" key="5">
    <source>
        <dbReference type="Proteomes" id="UP000019678"/>
    </source>
</evidence>
<dbReference type="EMBL" id="ASRX01000021">
    <property type="protein sequence ID" value="EYF05665.1"/>
    <property type="molecule type" value="Genomic_DNA"/>
</dbReference>
<dbReference type="STRING" id="1192034.CAP_2955"/>
<dbReference type="PANTHER" id="PTHR32308:SF10">
    <property type="entry name" value="CITRATE LYASE SUBUNIT BETA"/>
    <property type="match status" value="1"/>
</dbReference>
<proteinExistence type="predicted"/>
<dbReference type="GO" id="GO:0006107">
    <property type="term" value="P:oxaloacetate metabolic process"/>
    <property type="evidence" value="ECO:0007669"/>
    <property type="project" value="TreeGrafter"/>
</dbReference>